<gene>
    <name evidence="10" type="ORF">COX41_01280</name>
</gene>
<organism evidence="10 11">
    <name type="scientific">Candidatus Sherwoodlollariibacterium unditelluris</name>
    <dbReference type="NCBI Taxonomy" id="1974757"/>
    <lineage>
        <taxon>Bacteria</taxon>
        <taxon>Pseudomonadati</taxon>
        <taxon>Candidatus Omnitrophota</taxon>
        <taxon>Candidatus Sherwoodlollariibacterium</taxon>
    </lineage>
</organism>
<dbReference type="PANTHER" id="PTHR32024">
    <property type="entry name" value="TRK SYSTEM POTASSIUM UPTAKE PROTEIN TRKG-RELATED"/>
    <property type="match status" value="1"/>
</dbReference>
<keyword evidence="5 9" id="KW-0812">Transmembrane</keyword>
<feature type="transmembrane region" description="Helical" evidence="9">
    <location>
        <begin position="186"/>
        <end position="209"/>
    </location>
</feature>
<dbReference type="PANTHER" id="PTHR32024:SF2">
    <property type="entry name" value="TRK SYSTEM POTASSIUM UPTAKE PROTEIN TRKG-RELATED"/>
    <property type="match status" value="1"/>
</dbReference>
<feature type="transmembrane region" description="Helical" evidence="9">
    <location>
        <begin position="414"/>
        <end position="437"/>
    </location>
</feature>
<evidence type="ECO:0000313" key="10">
    <source>
        <dbReference type="EMBL" id="PIP19719.1"/>
    </source>
</evidence>
<evidence type="ECO:0000256" key="8">
    <source>
        <dbReference type="ARBA" id="ARBA00023136"/>
    </source>
</evidence>
<keyword evidence="4" id="KW-1003">Cell membrane</keyword>
<dbReference type="EMBL" id="PCRK01000025">
    <property type="protein sequence ID" value="PIP19719.1"/>
    <property type="molecule type" value="Genomic_DNA"/>
</dbReference>
<evidence type="ECO:0000313" key="11">
    <source>
        <dbReference type="Proteomes" id="UP000231292"/>
    </source>
</evidence>
<feature type="transmembrane region" description="Helical" evidence="9">
    <location>
        <begin position="240"/>
        <end position="263"/>
    </location>
</feature>
<feature type="transmembrane region" description="Helical" evidence="9">
    <location>
        <begin position="78"/>
        <end position="97"/>
    </location>
</feature>
<keyword evidence="7" id="KW-0406">Ion transport</keyword>
<name>A0A2G9YKG1_9BACT</name>
<evidence type="ECO:0000256" key="3">
    <source>
        <dbReference type="ARBA" id="ARBA00022448"/>
    </source>
</evidence>
<keyword evidence="8 9" id="KW-0472">Membrane</keyword>
<keyword evidence="3" id="KW-0813">Transport</keyword>
<dbReference type="Proteomes" id="UP000231292">
    <property type="component" value="Unassembled WGS sequence"/>
</dbReference>
<sequence length="500" mass="54994">MILKPTIHDIKIVGYYLGKIILGLACTMIIPILIGLGAGEINPALDFLIGLEIGLIFGLILTKICYTERDLNWMQGMIVVSLSWLAAMLLGAIPMYLSGHWGSYLDTCFDSMSGFATTGLTLVQNLDHISLAHNLWRHLIMFIGGQGIVIIALSFFVKGASGAFKMYVGEARDEKIMPNVMHTSRFIWLVSIVYLILGTLILGIVGALGGMKPSNAFFHGACVFMAAFDTGGFAPQSQNILYYHSFVFEIVTIAIMILGALNFKLHYHIWMGNRKEIFKNIETITLFITVIITFSITATGLTQAGIYPKAVMLFRKGFYQLISGHTGTGFQTIYARQFVNEWSHLALVGVILAMGLGGAVCSTTGAIKMLRIGIIFKALVEDIKRIILPERAIVVQKFHHIKEIFLEDKQVRGALLITLAYLVLYGLGSCVGMFYGYPFLESLFESTSAAANVGLSCGITAPSMPAVLKMTYIFQMWAGRLEFMSVFTLIGFFVAAIKGK</sequence>
<dbReference type="Pfam" id="PF02386">
    <property type="entry name" value="TrkH"/>
    <property type="match status" value="2"/>
</dbReference>
<evidence type="ECO:0000256" key="9">
    <source>
        <dbReference type="SAM" id="Phobius"/>
    </source>
</evidence>
<proteinExistence type="inferred from homology"/>
<comment type="caution">
    <text evidence="10">The sequence shown here is derived from an EMBL/GenBank/DDBJ whole genome shotgun (WGS) entry which is preliminary data.</text>
</comment>
<feature type="transmembrane region" description="Helical" evidence="9">
    <location>
        <begin position="135"/>
        <end position="157"/>
    </location>
</feature>
<evidence type="ECO:0000256" key="2">
    <source>
        <dbReference type="ARBA" id="ARBA00009137"/>
    </source>
</evidence>
<dbReference type="InterPro" id="IPR003445">
    <property type="entry name" value="Cat_transpt"/>
</dbReference>
<dbReference type="GO" id="GO:0008324">
    <property type="term" value="F:monoatomic cation transmembrane transporter activity"/>
    <property type="evidence" value="ECO:0007669"/>
    <property type="project" value="InterPro"/>
</dbReference>
<accession>A0A2G9YKG1</accession>
<dbReference type="AlphaFoldDB" id="A0A2G9YKG1"/>
<evidence type="ECO:0000256" key="7">
    <source>
        <dbReference type="ARBA" id="ARBA00023065"/>
    </source>
</evidence>
<feature type="transmembrane region" description="Helical" evidence="9">
    <location>
        <begin position="345"/>
        <end position="367"/>
    </location>
</feature>
<protein>
    <submittedName>
        <fullName evidence="10">Cation transporter</fullName>
    </submittedName>
</protein>
<keyword evidence="6 9" id="KW-1133">Transmembrane helix</keyword>
<evidence type="ECO:0000256" key="1">
    <source>
        <dbReference type="ARBA" id="ARBA00004651"/>
    </source>
</evidence>
<dbReference type="GO" id="GO:0030001">
    <property type="term" value="P:metal ion transport"/>
    <property type="evidence" value="ECO:0007669"/>
    <property type="project" value="UniProtKB-ARBA"/>
</dbReference>
<feature type="transmembrane region" description="Helical" evidence="9">
    <location>
        <begin position="47"/>
        <end position="66"/>
    </location>
</feature>
<comment type="subcellular location">
    <subcellularLocation>
        <location evidence="1">Cell membrane</location>
        <topology evidence="1">Multi-pass membrane protein</topology>
    </subcellularLocation>
</comment>
<evidence type="ECO:0000256" key="6">
    <source>
        <dbReference type="ARBA" id="ARBA00022989"/>
    </source>
</evidence>
<comment type="similarity">
    <text evidence="2">Belongs to the TrkH potassium transport family.</text>
</comment>
<reference evidence="10 11" key="1">
    <citation type="submission" date="2017-09" db="EMBL/GenBank/DDBJ databases">
        <title>Depth-based differentiation of microbial function through sediment-hosted aquifers and enrichment of novel symbionts in the deep terrestrial subsurface.</title>
        <authorList>
            <person name="Probst A.J."/>
            <person name="Ladd B."/>
            <person name="Jarett J.K."/>
            <person name="Geller-Mcgrath D.E."/>
            <person name="Sieber C.M."/>
            <person name="Emerson J.B."/>
            <person name="Anantharaman K."/>
            <person name="Thomas B.C."/>
            <person name="Malmstrom R."/>
            <person name="Stieglmeier M."/>
            <person name="Klingl A."/>
            <person name="Woyke T."/>
            <person name="Ryan C.M."/>
            <person name="Banfield J.F."/>
        </authorList>
    </citation>
    <scope>NUCLEOTIDE SEQUENCE [LARGE SCALE GENOMIC DNA]</scope>
    <source>
        <strain evidence="10">CG23_combo_of_CG06-09_8_20_14_all_41_10</strain>
    </source>
</reference>
<feature type="transmembrane region" description="Helical" evidence="9">
    <location>
        <begin position="480"/>
        <end position="497"/>
    </location>
</feature>
<evidence type="ECO:0000256" key="5">
    <source>
        <dbReference type="ARBA" id="ARBA00022692"/>
    </source>
</evidence>
<dbReference type="GO" id="GO:0005886">
    <property type="term" value="C:plasma membrane"/>
    <property type="evidence" value="ECO:0007669"/>
    <property type="project" value="UniProtKB-SubCell"/>
</dbReference>
<feature type="transmembrane region" description="Helical" evidence="9">
    <location>
        <begin position="12"/>
        <end position="35"/>
    </location>
</feature>
<evidence type="ECO:0000256" key="4">
    <source>
        <dbReference type="ARBA" id="ARBA00022475"/>
    </source>
</evidence>
<feature type="transmembrane region" description="Helical" evidence="9">
    <location>
        <begin position="284"/>
        <end position="306"/>
    </location>
</feature>